<dbReference type="InterPro" id="IPR003343">
    <property type="entry name" value="Big_2"/>
</dbReference>
<dbReference type="InterPro" id="IPR008964">
    <property type="entry name" value="Invasin/intimin_cell_adhesion"/>
</dbReference>
<dbReference type="Gene3D" id="1.10.780.10">
    <property type="entry name" value="Hydroxylamine Oxidoreductase, Chain A, domain 1"/>
    <property type="match status" value="1"/>
</dbReference>
<evidence type="ECO:0000313" key="4">
    <source>
        <dbReference type="Proteomes" id="UP000273405"/>
    </source>
</evidence>
<sequence>MDRRRRPTLKHFIPRRVPMKRHALLLVGLALTLSACAKLETSNPGVTTSGAHSVMVGQTLQLTATTREASDTGYTWESENPGIATVDGTGLVTGVSAGETGVKVVGAQSRLEGRHAVVVIAPSTGTDAGVNPDQVPYYLAWSMSPHADTTAEAFTHWNAAGSVPTSCARCHSSEGFVDYLGGDGTAAGRVDAPGKTQSVVRCETCHDSAAASLTAVTFPSGKQVTGLGAEARCMVCHQGRAAGKDIDAQIADAGVVGEDTTSPALGFTNIHYYPAAATLFASQAAGGYQYPNQVYDTRFRHVPTFDKCNECHDAHTTQVRWDECATCHVGVTDVTKAWDIRQIASRNQDYDGDNNRAEGIYFEIQGLREKLLASVQRYGAERAQPLCYGNTHPYWFRDTDKDGVCSAAESVSTNAFASWTPRLQKAAYNYQLSKVDPGAFAHNAKYILQLLHDSTQSLNAGLTAPFDLSMLVRNDPGHFNGASKAARNWDTSETVQASCSRCHSGAQGYRFFVQYGVGQSVPETANGLECFTCHENFEPTYDVFVPAKTWLPDNTTVNLPGQDNLCANCHIGRASKATIDTALAAGGTPRFQNVHYMPAAGTREGTLARIGYEYPSKTYAGRLTHMGGVQCTSCHVPGGTNHTFKVADVWNARCETCHADQSAAEQIRNVHLQDYDGDGNTTEPLKAEVAGMAARLLTAMRGVTGNGICYNGDANPYFFKDTDKNGTCSATEAVSSNAFAPFTPALVQAAHNYQLSQKDHGAWAHNFNYVGQLLFDSTENLTGAPPTNLIRP</sequence>
<dbReference type="Pfam" id="PF14522">
    <property type="entry name" value="Cytochrome_C7"/>
    <property type="match status" value="1"/>
</dbReference>
<protein>
    <submittedName>
        <fullName evidence="3">Ig-like domain-containing protein</fullName>
    </submittedName>
</protein>
<dbReference type="SUPFAM" id="SSF48695">
    <property type="entry name" value="Multiheme cytochromes"/>
    <property type="match status" value="2"/>
</dbReference>
<dbReference type="PANTHER" id="PTHR39425">
    <property type="entry name" value="LIPOPROTEIN CYTOCHROME C"/>
    <property type="match status" value="1"/>
</dbReference>
<feature type="signal peptide" evidence="1">
    <location>
        <begin position="1"/>
        <end position="37"/>
    </location>
</feature>
<evidence type="ECO:0000256" key="1">
    <source>
        <dbReference type="SAM" id="SignalP"/>
    </source>
</evidence>
<dbReference type="EMBL" id="RAWG01000069">
    <property type="protein sequence ID" value="RKH43289.1"/>
    <property type="molecule type" value="Genomic_DNA"/>
</dbReference>
<evidence type="ECO:0000259" key="2">
    <source>
        <dbReference type="SMART" id="SM00635"/>
    </source>
</evidence>
<comment type="caution">
    <text evidence="3">The sequence shown here is derived from an EMBL/GenBank/DDBJ whole genome shotgun (WGS) entry which is preliminary data.</text>
</comment>
<dbReference type="SUPFAM" id="SSF49373">
    <property type="entry name" value="Invasin/intimin cell-adhesion fragments"/>
    <property type="match status" value="1"/>
</dbReference>
<dbReference type="SMART" id="SM00635">
    <property type="entry name" value="BID_2"/>
    <property type="match status" value="1"/>
</dbReference>
<dbReference type="Gene3D" id="1.10.1130.10">
    <property type="entry name" value="Flavocytochrome C3, Chain A"/>
    <property type="match status" value="1"/>
</dbReference>
<name>A0A3A8NIA4_9BACT</name>
<accession>A0A3A8NIA4</accession>
<dbReference type="Proteomes" id="UP000273405">
    <property type="component" value="Unassembled WGS sequence"/>
</dbReference>
<reference evidence="4" key="1">
    <citation type="submission" date="2018-09" db="EMBL/GenBank/DDBJ databases">
        <authorList>
            <person name="Livingstone P.G."/>
            <person name="Whitworth D.E."/>
        </authorList>
    </citation>
    <scope>NUCLEOTIDE SEQUENCE [LARGE SCALE GENOMIC DNA]</scope>
    <source>
        <strain evidence="4">CA040B</strain>
    </source>
</reference>
<dbReference type="AlphaFoldDB" id="A0A3A8NIA4"/>
<feature type="chain" id="PRO_5017329513" evidence="1">
    <location>
        <begin position="38"/>
        <end position="792"/>
    </location>
</feature>
<dbReference type="Pfam" id="PF02368">
    <property type="entry name" value="Big_2"/>
    <property type="match status" value="1"/>
</dbReference>
<gene>
    <name evidence="3" type="ORF">D7X12_13710</name>
</gene>
<feature type="domain" description="BIG2" evidence="2">
    <location>
        <begin position="42"/>
        <end position="116"/>
    </location>
</feature>
<dbReference type="Gene3D" id="2.60.40.1080">
    <property type="match status" value="1"/>
</dbReference>
<proteinExistence type="predicted"/>
<dbReference type="InterPro" id="IPR036280">
    <property type="entry name" value="Multihaem_cyt_sf"/>
</dbReference>
<dbReference type="InterPro" id="IPR029467">
    <property type="entry name" value="Cyt_c7-like"/>
</dbReference>
<organism evidence="3 4">
    <name type="scientific">Corallococcus sicarius</name>
    <dbReference type="NCBI Taxonomy" id="2316726"/>
    <lineage>
        <taxon>Bacteria</taxon>
        <taxon>Pseudomonadati</taxon>
        <taxon>Myxococcota</taxon>
        <taxon>Myxococcia</taxon>
        <taxon>Myxococcales</taxon>
        <taxon>Cystobacterineae</taxon>
        <taxon>Myxococcaceae</taxon>
        <taxon>Corallococcus</taxon>
    </lineage>
</organism>
<keyword evidence="1" id="KW-0732">Signal</keyword>
<evidence type="ECO:0000313" key="3">
    <source>
        <dbReference type="EMBL" id="RKH43289.1"/>
    </source>
</evidence>
<dbReference type="PANTHER" id="PTHR39425:SF1">
    <property type="entry name" value="CYTOCHROME C7-LIKE DOMAIN-CONTAINING PROTEIN"/>
    <property type="match status" value="1"/>
</dbReference>
<keyword evidence="4" id="KW-1185">Reference proteome</keyword>